<keyword evidence="2" id="KW-1185">Reference proteome</keyword>
<proteinExistence type="predicted"/>
<reference evidence="1 2" key="1">
    <citation type="submission" date="2021-03" db="EMBL/GenBank/DDBJ databases">
        <title>Sequencing the genomes of 1000 actinobacteria strains.</title>
        <authorList>
            <person name="Klenk H.-P."/>
        </authorList>
    </citation>
    <scope>NUCLEOTIDE SEQUENCE [LARGE SCALE GENOMIC DNA]</scope>
    <source>
        <strain evidence="1 2">DSM 15797</strain>
    </source>
</reference>
<name>A0ABS4X8S7_9MICC</name>
<accession>A0ABS4X8S7</accession>
<dbReference type="Proteomes" id="UP001296993">
    <property type="component" value="Unassembled WGS sequence"/>
</dbReference>
<protein>
    <recommendedName>
        <fullName evidence="3">HTH merR-type domain-containing protein</fullName>
    </recommendedName>
</protein>
<organism evidence="1 2">
    <name type="scientific">Paeniglutamicibacter kerguelensis</name>
    <dbReference type="NCBI Taxonomy" id="254788"/>
    <lineage>
        <taxon>Bacteria</taxon>
        <taxon>Bacillati</taxon>
        <taxon>Actinomycetota</taxon>
        <taxon>Actinomycetes</taxon>
        <taxon>Micrococcales</taxon>
        <taxon>Micrococcaceae</taxon>
        <taxon>Paeniglutamicibacter</taxon>
    </lineage>
</organism>
<evidence type="ECO:0000313" key="2">
    <source>
        <dbReference type="Proteomes" id="UP001296993"/>
    </source>
</evidence>
<dbReference type="RefSeq" id="WP_245356199.1">
    <property type="nucleotide sequence ID" value="NZ_BAAAJY010000008.1"/>
</dbReference>
<gene>
    <name evidence="1" type="ORF">JOF47_000149</name>
</gene>
<comment type="caution">
    <text evidence="1">The sequence shown here is derived from an EMBL/GenBank/DDBJ whole genome shotgun (WGS) entry which is preliminary data.</text>
</comment>
<evidence type="ECO:0000313" key="1">
    <source>
        <dbReference type="EMBL" id="MBP2384638.1"/>
    </source>
</evidence>
<sequence length="96" mass="10804">MSKALCAALVVVTQTLVELIGMILYVRFLLVIIRNEHRRQPACSYEFARPRVRPPGVAFKPGRRFTVEGMEILLVFEVGQRTGVPASTMRHYEGTG</sequence>
<evidence type="ECO:0008006" key="3">
    <source>
        <dbReference type="Google" id="ProtNLM"/>
    </source>
</evidence>
<dbReference type="EMBL" id="JAGIOF010000001">
    <property type="protein sequence ID" value="MBP2384638.1"/>
    <property type="molecule type" value="Genomic_DNA"/>
</dbReference>